<organism evidence="1 2">
    <name type="scientific">Trichogramma kaykai</name>
    <dbReference type="NCBI Taxonomy" id="54128"/>
    <lineage>
        <taxon>Eukaryota</taxon>
        <taxon>Metazoa</taxon>
        <taxon>Ecdysozoa</taxon>
        <taxon>Arthropoda</taxon>
        <taxon>Hexapoda</taxon>
        <taxon>Insecta</taxon>
        <taxon>Pterygota</taxon>
        <taxon>Neoptera</taxon>
        <taxon>Endopterygota</taxon>
        <taxon>Hymenoptera</taxon>
        <taxon>Apocrita</taxon>
        <taxon>Proctotrupomorpha</taxon>
        <taxon>Chalcidoidea</taxon>
        <taxon>Trichogrammatidae</taxon>
        <taxon>Trichogramma</taxon>
    </lineage>
</organism>
<sequence length="182" mass="21261">MSRGMQKFWRMSLYLAYSSLWAQVGCVSLNEFYCLHLQPMIVWGDALFLLSRIHCAACTIGTSVLLNKRQELAQWSLICATRRDDDDAACSSKIEDRRCRASTHIQRMHRYLTRDKTVLAKSEFRCSYAHKLQRLRRDKQLSSFTAEGRTHVSHTQLVHTRRQDRSEDHTLPLVILFEARIS</sequence>
<keyword evidence="2" id="KW-1185">Reference proteome</keyword>
<dbReference type="Proteomes" id="UP001627154">
    <property type="component" value="Unassembled WGS sequence"/>
</dbReference>
<comment type="caution">
    <text evidence="1">The sequence shown here is derived from an EMBL/GenBank/DDBJ whole genome shotgun (WGS) entry which is preliminary data.</text>
</comment>
<reference evidence="1 2" key="1">
    <citation type="journal article" date="2024" name="bioRxiv">
        <title>A reference genome for Trichogramma kaykai: A tiny desert-dwelling parasitoid wasp with competing sex-ratio distorters.</title>
        <authorList>
            <person name="Culotta J."/>
            <person name="Lindsey A.R."/>
        </authorList>
    </citation>
    <scope>NUCLEOTIDE SEQUENCE [LARGE SCALE GENOMIC DNA]</scope>
    <source>
        <strain evidence="1 2">KSX58</strain>
    </source>
</reference>
<dbReference type="EMBL" id="JBJJXI010000059">
    <property type="protein sequence ID" value="KAL3398729.1"/>
    <property type="molecule type" value="Genomic_DNA"/>
</dbReference>
<accession>A0ABD2X1S3</accession>
<proteinExistence type="predicted"/>
<evidence type="ECO:0000313" key="2">
    <source>
        <dbReference type="Proteomes" id="UP001627154"/>
    </source>
</evidence>
<dbReference type="AlphaFoldDB" id="A0ABD2X1S3"/>
<evidence type="ECO:0000313" key="1">
    <source>
        <dbReference type="EMBL" id="KAL3398729.1"/>
    </source>
</evidence>
<gene>
    <name evidence="1" type="ORF">TKK_007854</name>
</gene>
<name>A0ABD2X1S3_9HYME</name>
<evidence type="ECO:0008006" key="3">
    <source>
        <dbReference type="Google" id="ProtNLM"/>
    </source>
</evidence>
<protein>
    <recommendedName>
        <fullName evidence="3">Secreted protein</fullName>
    </recommendedName>
</protein>